<feature type="domain" description="HTH lysR-type" evidence="5">
    <location>
        <begin position="1"/>
        <end position="58"/>
    </location>
</feature>
<evidence type="ECO:0000259" key="5">
    <source>
        <dbReference type="PROSITE" id="PS50931"/>
    </source>
</evidence>
<keyword evidence="3" id="KW-0238">DNA-binding</keyword>
<dbReference type="PANTHER" id="PTHR30537:SF3">
    <property type="entry name" value="TRANSCRIPTIONAL REGULATORY PROTEIN"/>
    <property type="match status" value="1"/>
</dbReference>
<dbReference type="InterPro" id="IPR036388">
    <property type="entry name" value="WH-like_DNA-bd_sf"/>
</dbReference>
<dbReference type="InterPro" id="IPR000847">
    <property type="entry name" value="LysR_HTH_N"/>
</dbReference>
<sequence length="297" mass="32589">MDWSLLQSFAAVAQHGSLTAAAQATGATQPTLSRHISVLEQQLGTRLFERSKTGVTLTDPGFRLVEHARDMADAAHKLTMAHEGQNDGLTGTVRITASQIMATYILPDLVTALHLKHPEIAFEIVASDETNNLSRREADIAVRMYRPTQNDVVAQHVGDMLIGAYATPAYIQRNGGLAEPQDLLHHSLVGYDRSTQILDGLRERGIEATRDHFKFRSDDQVVCWQMVRAGFGVGFNQIAIGDADTTVINLIPSQNVASIPVWLTAHPEVRNTARIRKVVDGLRDGLKSVIQMQKADP</sequence>
<accession>A0A2R8BG56</accession>
<dbReference type="AlphaFoldDB" id="A0A2R8BG56"/>
<dbReference type="Pfam" id="PF00126">
    <property type="entry name" value="HTH_1"/>
    <property type="match status" value="1"/>
</dbReference>
<comment type="similarity">
    <text evidence="1">Belongs to the LysR transcriptional regulatory family.</text>
</comment>
<keyword evidence="7" id="KW-1185">Reference proteome</keyword>
<proteinExistence type="inferred from homology"/>
<dbReference type="Proteomes" id="UP000244880">
    <property type="component" value="Unassembled WGS sequence"/>
</dbReference>
<dbReference type="PROSITE" id="PS50931">
    <property type="entry name" value="HTH_LYSR"/>
    <property type="match status" value="1"/>
</dbReference>
<dbReference type="OrthoDB" id="9798121at2"/>
<evidence type="ECO:0000313" key="6">
    <source>
        <dbReference type="EMBL" id="SPH21940.1"/>
    </source>
</evidence>
<dbReference type="GO" id="GO:0006351">
    <property type="term" value="P:DNA-templated transcription"/>
    <property type="evidence" value="ECO:0007669"/>
    <property type="project" value="TreeGrafter"/>
</dbReference>
<dbReference type="EMBL" id="OMOR01000001">
    <property type="protein sequence ID" value="SPH21940.1"/>
    <property type="molecule type" value="Genomic_DNA"/>
</dbReference>
<dbReference type="Gene3D" id="3.40.190.290">
    <property type="match status" value="1"/>
</dbReference>
<dbReference type="FunFam" id="1.10.10.10:FF:000001">
    <property type="entry name" value="LysR family transcriptional regulator"/>
    <property type="match status" value="1"/>
</dbReference>
<dbReference type="GO" id="GO:0003700">
    <property type="term" value="F:DNA-binding transcription factor activity"/>
    <property type="evidence" value="ECO:0007669"/>
    <property type="project" value="InterPro"/>
</dbReference>
<dbReference type="InterPro" id="IPR036390">
    <property type="entry name" value="WH_DNA-bd_sf"/>
</dbReference>
<dbReference type="PANTHER" id="PTHR30537">
    <property type="entry name" value="HTH-TYPE TRANSCRIPTIONAL REGULATOR"/>
    <property type="match status" value="1"/>
</dbReference>
<dbReference type="InterPro" id="IPR005119">
    <property type="entry name" value="LysR_subst-bd"/>
</dbReference>
<evidence type="ECO:0000256" key="1">
    <source>
        <dbReference type="ARBA" id="ARBA00009437"/>
    </source>
</evidence>
<evidence type="ECO:0000256" key="3">
    <source>
        <dbReference type="ARBA" id="ARBA00023125"/>
    </source>
</evidence>
<name>A0A2R8BG56_9RHOB</name>
<protein>
    <submittedName>
        <fullName evidence="6">Putative hydrogen peroxide-inducible genes activator</fullName>
    </submittedName>
</protein>
<keyword evidence="4" id="KW-0804">Transcription</keyword>
<dbReference type="PRINTS" id="PR00039">
    <property type="entry name" value="HTHLYSR"/>
</dbReference>
<dbReference type="GO" id="GO:0043565">
    <property type="term" value="F:sequence-specific DNA binding"/>
    <property type="evidence" value="ECO:0007669"/>
    <property type="project" value="TreeGrafter"/>
</dbReference>
<dbReference type="SUPFAM" id="SSF46785">
    <property type="entry name" value="Winged helix' DNA-binding domain"/>
    <property type="match status" value="1"/>
</dbReference>
<dbReference type="Gene3D" id="1.10.10.10">
    <property type="entry name" value="Winged helix-like DNA-binding domain superfamily/Winged helix DNA-binding domain"/>
    <property type="match status" value="1"/>
</dbReference>
<keyword evidence="2" id="KW-0805">Transcription regulation</keyword>
<gene>
    <name evidence="6" type="primary">oxyR_2</name>
    <name evidence="6" type="ORF">ASD8599_02688</name>
</gene>
<evidence type="ECO:0000256" key="2">
    <source>
        <dbReference type="ARBA" id="ARBA00023015"/>
    </source>
</evidence>
<dbReference type="SUPFAM" id="SSF53850">
    <property type="entry name" value="Periplasmic binding protein-like II"/>
    <property type="match status" value="1"/>
</dbReference>
<reference evidence="6 7" key="1">
    <citation type="submission" date="2018-03" db="EMBL/GenBank/DDBJ databases">
        <authorList>
            <person name="Keele B.F."/>
        </authorList>
    </citation>
    <scope>NUCLEOTIDE SEQUENCE [LARGE SCALE GENOMIC DNA]</scope>
    <source>
        <strain evidence="6 7">CECT 8599</strain>
    </source>
</reference>
<dbReference type="InterPro" id="IPR058163">
    <property type="entry name" value="LysR-type_TF_proteobact-type"/>
</dbReference>
<evidence type="ECO:0000256" key="4">
    <source>
        <dbReference type="ARBA" id="ARBA00023163"/>
    </source>
</evidence>
<organism evidence="6 7">
    <name type="scientific">Ascidiaceihabitans donghaensis</name>
    <dbReference type="NCBI Taxonomy" id="1510460"/>
    <lineage>
        <taxon>Bacteria</taxon>
        <taxon>Pseudomonadati</taxon>
        <taxon>Pseudomonadota</taxon>
        <taxon>Alphaproteobacteria</taxon>
        <taxon>Rhodobacterales</taxon>
        <taxon>Paracoccaceae</taxon>
        <taxon>Ascidiaceihabitans</taxon>
    </lineage>
</organism>
<dbReference type="Pfam" id="PF03466">
    <property type="entry name" value="LysR_substrate"/>
    <property type="match status" value="1"/>
</dbReference>
<evidence type="ECO:0000313" key="7">
    <source>
        <dbReference type="Proteomes" id="UP000244880"/>
    </source>
</evidence>